<sequence>MSSEPTAHIVFFAIEAWGHTRALCTMALRLIEERLLYITFFTGPSFVKRVENEISRNFGPDTEHLRELIRVVGLNSPGNFFSVKQLQVYMDVFAEAYQRIVDLQPVTCSVTGKEIKPVMAAEVIIMDFICAPALEAARKISKKNVKIYAWMSTQASFMIYPNAPKHWGGRGDLRPKIMEEVATSGRPLEEVAHEVLILPTDKVVHTPGIPPMYEHELKPQALPLEEIQGFIMLMVQSFLDQCDGLILATAEPYETEAIAHITEWYRETSREVYTFGHLLPVNENATAGEQKQSEKAEEISEFLQKTLETDGPGSLLYLHTKETNSAVIDSFGSIYWSSIPENIWAFLDVVMEKNIPFIFSHGSPFGIIPEEVAEKVNAYGKGLFSKWSPQQTILSHPATGWFVTHCGQNSVMEAMALGVPMICWPYDVDQSTNAARLSFVLDVAYELFEVRTEPYGLKPIFRNGRTPIGTVEAIREEARSVLDNVFGEDGVRKRANIKKLQDAVLNTWSEDGPARRDLRRFVATLPK</sequence>
<name>A0AAW0FYC8_9APHY</name>
<dbReference type="SUPFAM" id="SSF53756">
    <property type="entry name" value="UDP-Glycosyltransferase/glycogen phosphorylase"/>
    <property type="match status" value="1"/>
</dbReference>
<protein>
    <recommendedName>
        <fullName evidence="4">Glycosyltransferase</fullName>
    </recommendedName>
</protein>
<evidence type="ECO:0008006" key="4">
    <source>
        <dbReference type="Google" id="ProtNLM"/>
    </source>
</evidence>
<dbReference type="PANTHER" id="PTHR48045">
    <property type="entry name" value="UDP-GLYCOSYLTRANSFERASE 72B1"/>
    <property type="match status" value="1"/>
</dbReference>
<evidence type="ECO:0000256" key="1">
    <source>
        <dbReference type="ARBA" id="ARBA00022679"/>
    </source>
</evidence>
<reference evidence="2 3" key="1">
    <citation type="submission" date="2022-09" db="EMBL/GenBank/DDBJ databases">
        <authorList>
            <person name="Palmer J.M."/>
        </authorList>
    </citation>
    <scope>NUCLEOTIDE SEQUENCE [LARGE SCALE GENOMIC DNA]</scope>
    <source>
        <strain evidence="2 3">DSM 7382</strain>
    </source>
</reference>
<organism evidence="2 3">
    <name type="scientific">Cerrena zonata</name>
    <dbReference type="NCBI Taxonomy" id="2478898"/>
    <lineage>
        <taxon>Eukaryota</taxon>
        <taxon>Fungi</taxon>
        <taxon>Dikarya</taxon>
        <taxon>Basidiomycota</taxon>
        <taxon>Agaricomycotina</taxon>
        <taxon>Agaricomycetes</taxon>
        <taxon>Polyporales</taxon>
        <taxon>Cerrenaceae</taxon>
        <taxon>Cerrena</taxon>
    </lineage>
</organism>
<evidence type="ECO:0000313" key="2">
    <source>
        <dbReference type="EMBL" id="KAK7681775.1"/>
    </source>
</evidence>
<dbReference type="AlphaFoldDB" id="A0AAW0FYC8"/>
<comment type="caution">
    <text evidence="2">The sequence shown here is derived from an EMBL/GenBank/DDBJ whole genome shotgun (WGS) entry which is preliminary data.</text>
</comment>
<dbReference type="InterPro" id="IPR002213">
    <property type="entry name" value="UDP_glucos_trans"/>
</dbReference>
<dbReference type="Gene3D" id="3.40.50.2000">
    <property type="entry name" value="Glycogen Phosphorylase B"/>
    <property type="match status" value="2"/>
</dbReference>
<keyword evidence="3" id="KW-1185">Reference proteome</keyword>
<dbReference type="Proteomes" id="UP001385951">
    <property type="component" value="Unassembled WGS sequence"/>
</dbReference>
<accession>A0AAW0FYC8</accession>
<dbReference type="GO" id="GO:0008194">
    <property type="term" value="F:UDP-glycosyltransferase activity"/>
    <property type="evidence" value="ECO:0007669"/>
    <property type="project" value="InterPro"/>
</dbReference>
<dbReference type="EMBL" id="JASBNA010000039">
    <property type="protein sequence ID" value="KAK7681775.1"/>
    <property type="molecule type" value="Genomic_DNA"/>
</dbReference>
<evidence type="ECO:0000313" key="3">
    <source>
        <dbReference type="Proteomes" id="UP001385951"/>
    </source>
</evidence>
<keyword evidence="1" id="KW-0808">Transferase</keyword>
<dbReference type="CDD" id="cd03784">
    <property type="entry name" value="GT1_Gtf-like"/>
    <property type="match status" value="1"/>
</dbReference>
<dbReference type="PANTHER" id="PTHR48045:SF31">
    <property type="entry name" value="UDP-GLYCOSYLTRANSFERASE 76B1-LIKE"/>
    <property type="match status" value="1"/>
</dbReference>
<proteinExistence type="predicted"/>
<dbReference type="Pfam" id="PF00201">
    <property type="entry name" value="UDPGT"/>
    <property type="match status" value="1"/>
</dbReference>
<gene>
    <name evidence="2" type="ORF">QCA50_015122</name>
</gene>